<reference evidence="4" key="1">
    <citation type="submission" date="2016-10" db="EMBL/GenBank/DDBJ databases">
        <authorList>
            <person name="Varghese N."/>
            <person name="Submissions S."/>
        </authorList>
    </citation>
    <scope>NUCLEOTIDE SEQUENCE [LARGE SCALE GENOMIC DNA]</scope>
    <source>
        <strain evidence="4">PL19</strain>
    </source>
</reference>
<dbReference type="Pfam" id="PF01370">
    <property type="entry name" value="Epimerase"/>
    <property type="match status" value="1"/>
</dbReference>
<feature type="region of interest" description="Disordered" evidence="1">
    <location>
        <begin position="1"/>
        <end position="20"/>
    </location>
</feature>
<feature type="compositionally biased region" description="Basic and acidic residues" evidence="1">
    <location>
        <begin position="1"/>
        <end position="18"/>
    </location>
</feature>
<evidence type="ECO:0000313" key="3">
    <source>
        <dbReference type="EMBL" id="SFL52460.1"/>
    </source>
</evidence>
<dbReference type="PANTHER" id="PTHR43245">
    <property type="entry name" value="BIFUNCTIONAL POLYMYXIN RESISTANCE PROTEIN ARNA"/>
    <property type="match status" value="1"/>
</dbReference>
<keyword evidence="4" id="KW-1185">Reference proteome</keyword>
<dbReference type="Proteomes" id="UP000198928">
    <property type="component" value="Unassembled WGS sequence"/>
</dbReference>
<dbReference type="OrthoDB" id="3174087at2"/>
<dbReference type="SUPFAM" id="SSF51735">
    <property type="entry name" value="NAD(P)-binding Rossmann-fold domains"/>
    <property type="match status" value="1"/>
</dbReference>
<dbReference type="Gene3D" id="3.40.50.720">
    <property type="entry name" value="NAD(P)-binding Rossmann-like Domain"/>
    <property type="match status" value="1"/>
</dbReference>
<dbReference type="InterPro" id="IPR001509">
    <property type="entry name" value="Epimerase_deHydtase"/>
</dbReference>
<feature type="domain" description="NAD-dependent epimerase/dehydratase" evidence="2">
    <location>
        <begin position="23"/>
        <end position="235"/>
    </location>
</feature>
<dbReference type="InterPro" id="IPR050177">
    <property type="entry name" value="Lipid_A_modif_metabolic_enz"/>
</dbReference>
<dbReference type="AlphaFoldDB" id="A0A1I4IDN0"/>
<accession>A0A1I4IDN0</accession>
<evidence type="ECO:0000256" key="1">
    <source>
        <dbReference type="SAM" id="MobiDB-lite"/>
    </source>
</evidence>
<proteinExistence type="predicted"/>
<dbReference type="InterPro" id="IPR036291">
    <property type="entry name" value="NAD(P)-bd_dom_sf"/>
</dbReference>
<protein>
    <submittedName>
        <fullName evidence="3">Nucleoside-diphosphate-sugar epimerase</fullName>
    </submittedName>
</protein>
<evidence type="ECO:0000259" key="2">
    <source>
        <dbReference type="Pfam" id="PF01370"/>
    </source>
</evidence>
<organism evidence="3 4">
    <name type="scientific">Streptomyces pini</name>
    <dbReference type="NCBI Taxonomy" id="1520580"/>
    <lineage>
        <taxon>Bacteria</taxon>
        <taxon>Bacillati</taxon>
        <taxon>Actinomycetota</taxon>
        <taxon>Actinomycetes</taxon>
        <taxon>Kitasatosporales</taxon>
        <taxon>Streptomycetaceae</taxon>
        <taxon>Streptomyces</taxon>
    </lineage>
</organism>
<dbReference type="PANTHER" id="PTHR43245:SF52">
    <property type="entry name" value="NAD-DEPENDENT EPIMERASE_DEHYDRATASE"/>
    <property type="match status" value="1"/>
</dbReference>
<name>A0A1I4IDN0_9ACTN</name>
<dbReference type="EMBL" id="FOSG01000020">
    <property type="protein sequence ID" value="SFL52460.1"/>
    <property type="molecule type" value="Genomic_DNA"/>
</dbReference>
<gene>
    <name evidence="3" type="ORF">SAMN05192584_120106</name>
</gene>
<evidence type="ECO:0000313" key="4">
    <source>
        <dbReference type="Proteomes" id="UP000198928"/>
    </source>
</evidence>
<sequence length="343" mass="35959">MGAARREGPEGRKGDRPVSRPRILLTGATGFIGSRVLRTLLGEGTADGPAASVRALGRTVPSGAPDVPGLSWTRADLGDPSSLRGAARGQDVLVHLASRITGSEAECAAVNVRGTAALVEEAREAGVRRIVHLSTAAVYGPGPHRGIGVGETEPAPVSAASVTRLAGEEPALAAGGVVLRPNLVLGAGDRWVVPALAELLERVPARWDGGAALVSMVDAGDLARLVTALACSPGEPPAGVYHAGHPRPVRLRDLMDRLASLGVLPGVFEDLPWEDCLRRLRETPGTVDERRFALLGLDHWYRSDEVWRVAGCPAGPGPLARLEEAAPWYRGLLAGRRADRDGR</sequence>